<keyword evidence="10" id="KW-0812">Transmembrane</keyword>
<evidence type="ECO:0000256" key="6">
    <source>
        <dbReference type="ARBA" id="ARBA00023157"/>
    </source>
</evidence>
<keyword evidence="10" id="KW-0472">Membrane</keyword>
<evidence type="ECO:0000259" key="12">
    <source>
        <dbReference type="PROSITE" id="PS51473"/>
    </source>
</evidence>
<evidence type="ECO:0000256" key="2">
    <source>
        <dbReference type="ARBA" id="ARBA00022581"/>
    </source>
</evidence>
<dbReference type="InterPro" id="IPR051378">
    <property type="entry name" value="Cell2Cell_Antifungal"/>
</dbReference>
<evidence type="ECO:0000256" key="1">
    <source>
        <dbReference type="ARBA" id="ARBA00004251"/>
    </source>
</evidence>
<dbReference type="Proteomes" id="UP000243459">
    <property type="component" value="Chromosome 6"/>
</dbReference>
<evidence type="ECO:0000313" key="13">
    <source>
        <dbReference type="EMBL" id="ONK66216.1"/>
    </source>
</evidence>
<feature type="chain" id="PRO_5024452188" description="Gnk2-homologous domain-containing protein" evidence="11">
    <location>
        <begin position="21"/>
        <end position="327"/>
    </location>
</feature>
<keyword evidence="2" id="KW-0945">Host-virus interaction</keyword>
<accession>A0A5P1EK00</accession>
<evidence type="ECO:0000256" key="11">
    <source>
        <dbReference type="SAM" id="SignalP"/>
    </source>
</evidence>
<evidence type="ECO:0000256" key="4">
    <source>
        <dbReference type="ARBA" id="ARBA00022737"/>
    </source>
</evidence>
<dbReference type="CDD" id="cd23509">
    <property type="entry name" value="Gnk2-like"/>
    <property type="match status" value="1"/>
</dbReference>
<evidence type="ECO:0000256" key="9">
    <source>
        <dbReference type="SAM" id="MobiDB-lite"/>
    </source>
</evidence>
<feature type="compositionally biased region" description="Pro residues" evidence="9">
    <location>
        <begin position="86"/>
        <end position="97"/>
    </location>
</feature>
<feature type="compositionally biased region" description="Polar residues" evidence="9">
    <location>
        <begin position="71"/>
        <end position="82"/>
    </location>
</feature>
<dbReference type="InterPro" id="IPR002902">
    <property type="entry name" value="GNK2"/>
</dbReference>
<dbReference type="Gene3D" id="3.30.430.20">
    <property type="entry name" value="Gnk2 domain, C-X8-C-X2-C motif"/>
    <property type="match status" value="1"/>
</dbReference>
<dbReference type="PANTHER" id="PTHR32080:SF3">
    <property type="entry name" value="PLASMODESMATA-LOCATED PROTEIN 7"/>
    <property type="match status" value="1"/>
</dbReference>
<keyword evidence="3 11" id="KW-0732">Signal</keyword>
<dbReference type="PROSITE" id="PS51473">
    <property type="entry name" value="GNK2"/>
    <property type="match status" value="1"/>
</dbReference>
<name>A0A5P1EK00_ASPOF</name>
<comment type="similarity">
    <text evidence="8">Belongs to the cysteine-rich repeat secretory protein family. Plasmodesmata-located proteins (PDLD) subfamily.</text>
</comment>
<keyword evidence="10" id="KW-1133">Transmembrane helix</keyword>
<keyword evidence="6" id="KW-1015">Disulfide bond</keyword>
<keyword evidence="14" id="KW-1185">Reference proteome</keyword>
<reference evidence="14" key="1">
    <citation type="journal article" date="2017" name="Nat. Commun.">
        <title>The asparagus genome sheds light on the origin and evolution of a young Y chromosome.</title>
        <authorList>
            <person name="Harkess A."/>
            <person name="Zhou J."/>
            <person name="Xu C."/>
            <person name="Bowers J.E."/>
            <person name="Van der Hulst R."/>
            <person name="Ayyampalayam S."/>
            <person name="Mercati F."/>
            <person name="Riccardi P."/>
            <person name="McKain M.R."/>
            <person name="Kakrana A."/>
            <person name="Tang H."/>
            <person name="Ray J."/>
            <person name="Groenendijk J."/>
            <person name="Arikit S."/>
            <person name="Mathioni S.M."/>
            <person name="Nakano M."/>
            <person name="Shan H."/>
            <person name="Telgmann-Rauber A."/>
            <person name="Kanno A."/>
            <person name="Yue Z."/>
            <person name="Chen H."/>
            <person name="Li W."/>
            <person name="Chen Y."/>
            <person name="Xu X."/>
            <person name="Zhang Y."/>
            <person name="Luo S."/>
            <person name="Chen H."/>
            <person name="Gao J."/>
            <person name="Mao Z."/>
            <person name="Pires J.C."/>
            <person name="Luo M."/>
            <person name="Kudrna D."/>
            <person name="Wing R.A."/>
            <person name="Meyers B.C."/>
            <person name="Yi K."/>
            <person name="Kong H."/>
            <person name="Lavrijsen P."/>
            <person name="Sunseri F."/>
            <person name="Falavigna A."/>
            <person name="Ye Y."/>
            <person name="Leebens-Mack J.H."/>
            <person name="Chen G."/>
        </authorList>
    </citation>
    <scope>NUCLEOTIDE SEQUENCE [LARGE SCALE GENOMIC DNA]</scope>
    <source>
        <strain evidence="14">cv. DH0086</strain>
    </source>
</reference>
<evidence type="ECO:0000256" key="5">
    <source>
        <dbReference type="ARBA" id="ARBA00022949"/>
    </source>
</evidence>
<dbReference type="GO" id="GO:0005886">
    <property type="term" value="C:plasma membrane"/>
    <property type="evidence" value="ECO:0007669"/>
    <property type="project" value="UniProtKB-SubCell"/>
</dbReference>
<gene>
    <name evidence="13" type="ORF">A4U43_C06F5430</name>
</gene>
<evidence type="ECO:0000256" key="10">
    <source>
        <dbReference type="SAM" id="Phobius"/>
    </source>
</evidence>
<evidence type="ECO:0000256" key="8">
    <source>
        <dbReference type="ARBA" id="ARBA00038393"/>
    </source>
</evidence>
<evidence type="ECO:0000313" key="14">
    <source>
        <dbReference type="Proteomes" id="UP000243459"/>
    </source>
</evidence>
<dbReference type="AlphaFoldDB" id="A0A5P1EK00"/>
<dbReference type="PANTHER" id="PTHR32080">
    <property type="entry name" value="ANTIFUNGAL PROTEIN GINKBILOBIN-2-LIKE"/>
    <property type="match status" value="1"/>
</dbReference>
<proteinExistence type="inferred from homology"/>
<dbReference type="InterPro" id="IPR038408">
    <property type="entry name" value="GNK2_sf"/>
</dbReference>
<keyword evidence="5" id="KW-0965">Cell junction</keyword>
<evidence type="ECO:0000256" key="7">
    <source>
        <dbReference type="ARBA" id="ARBA00024184"/>
    </source>
</evidence>
<feature type="domain" description="Gnk2-homologous" evidence="12">
    <location>
        <begin position="166"/>
        <end position="269"/>
    </location>
</feature>
<protein>
    <recommendedName>
        <fullName evidence="12">Gnk2-homologous domain-containing protein</fullName>
    </recommendedName>
</protein>
<feature type="region of interest" description="Disordered" evidence="9">
    <location>
        <begin position="62"/>
        <end position="106"/>
    </location>
</feature>
<sequence>MRKSSLLWRFPAILFPGTKAMGIHILVYGQNSQGSPPLLLSPSSSSHHAALRRLLADAKLPRLRRLAPRPNTTRAPPNQFKRSTPPFLPSADSPPLPTGVHSNSASPFVHRLRGRSTSAAATWTRRPCRPALRAALSSSSPLLPVFVAAAVQLSGCFLRYDNESFIGKEETNLLYKKCGATNGYDPNLIGMRDDALSAIASSGGTGGTYRVSASGYVQAAAQCVGDLSAKDCSDCISTAINQLKSVCGDAVSGEVYLGKCFAKYYTGGAFASSTSTSTPSSSGYYDHRDESTEEAGKTLAIILGLIAGVALIIVFASFIRRAGSNKL</sequence>
<dbReference type="GO" id="GO:0009506">
    <property type="term" value="C:plasmodesma"/>
    <property type="evidence" value="ECO:0007669"/>
    <property type="project" value="UniProtKB-SubCell"/>
</dbReference>
<organism evidence="13 14">
    <name type="scientific">Asparagus officinalis</name>
    <name type="common">Garden asparagus</name>
    <dbReference type="NCBI Taxonomy" id="4686"/>
    <lineage>
        <taxon>Eukaryota</taxon>
        <taxon>Viridiplantae</taxon>
        <taxon>Streptophyta</taxon>
        <taxon>Embryophyta</taxon>
        <taxon>Tracheophyta</taxon>
        <taxon>Spermatophyta</taxon>
        <taxon>Magnoliopsida</taxon>
        <taxon>Liliopsida</taxon>
        <taxon>Asparagales</taxon>
        <taxon>Asparagaceae</taxon>
        <taxon>Asparagoideae</taxon>
        <taxon>Asparagus</taxon>
    </lineage>
</organism>
<dbReference type="Gramene" id="ONK66216">
    <property type="protein sequence ID" value="ONK66216"/>
    <property type="gene ID" value="A4U43_C06F5430"/>
</dbReference>
<feature type="transmembrane region" description="Helical" evidence="10">
    <location>
        <begin position="299"/>
        <end position="319"/>
    </location>
</feature>
<dbReference type="EMBL" id="CM007386">
    <property type="protein sequence ID" value="ONK66216.1"/>
    <property type="molecule type" value="Genomic_DNA"/>
</dbReference>
<comment type="subcellular location">
    <subcellularLocation>
        <location evidence="7">Cell junction</location>
        <location evidence="7">Plasmodesma</location>
    </subcellularLocation>
    <subcellularLocation>
        <location evidence="1">Cell membrane</location>
        <topology evidence="1">Single-pass type I membrane protein</topology>
    </subcellularLocation>
</comment>
<feature type="signal peptide" evidence="11">
    <location>
        <begin position="1"/>
        <end position="20"/>
    </location>
</feature>
<evidence type="ECO:0000256" key="3">
    <source>
        <dbReference type="ARBA" id="ARBA00022729"/>
    </source>
</evidence>
<dbReference type="Pfam" id="PF01657">
    <property type="entry name" value="Stress-antifung"/>
    <property type="match status" value="1"/>
</dbReference>
<keyword evidence="4" id="KW-0677">Repeat</keyword>